<dbReference type="OrthoDB" id="9975943at2759"/>
<dbReference type="Proteomes" id="UP000250043">
    <property type="component" value="Unassembled WGS sequence"/>
</dbReference>
<sequence length="245" mass="27022">MRLLLTGATGVAGLAIYRAALNDPVVTAVTILSRRALPSWAELPANASSKTEVILHDDFTTYSPELARRLAEHDACIWALGKASAGMSEPDYTRLTYEYPMSAARALKHAGVGAGRAQDPFRFVYISGAAADPTEKSIMMWARVKGRTEKDLTEFCDNSEGMKAHILRPAYFFPSNQYPQDRKNQRPASAGYVDCVMTPLLNTVLPSQYTPIDDLARFAVEAAKGQWPDETLFSNTKMKELVKQV</sequence>
<evidence type="ECO:0000313" key="1">
    <source>
        <dbReference type="EMBL" id="OCH93948.1"/>
    </source>
</evidence>
<dbReference type="PANTHER" id="PTHR14097">
    <property type="entry name" value="OXIDOREDUCTASE HTATIP2"/>
    <property type="match status" value="1"/>
</dbReference>
<organism evidence="1 2">
    <name type="scientific">Obba rivulosa</name>
    <dbReference type="NCBI Taxonomy" id="1052685"/>
    <lineage>
        <taxon>Eukaryota</taxon>
        <taxon>Fungi</taxon>
        <taxon>Dikarya</taxon>
        <taxon>Basidiomycota</taxon>
        <taxon>Agaricomycotina</taxon>
        <taxon>Agaricomycetes</taxon>
        <taxon>Polyporales</taxon>
        <taxon>Gelatoporiaceae</taxon>
        <taxon>Obba</taxon>
    </lineage>
</organism>
<accession>A0A8E2DQK9</accession>
<dbReference type="InterPro" id="IPR036291">
    <property type="entry name" value="NAD(P)-bd_dom_sf"/>
</dbReference>
<dbReference type="SUPFAM" id="SSF51735">
    <property type="entry name" value="NAD(P)-binding Rossmann-fold domains"/>
    <property type="match status" value="1"/>
</dbReference>
<evidence type="ECO:0000313" key="2">
    <source>
        <dbReference type="Proteomes" id="UP000250043"/>
    </source>
</evidence>
<protein>
    <recommendedName>
        <fullName evidence="3">NAD(P)-binding domain-containing protein</fullName>
    </recommendedName>
</protein>
<keyword evidence="2" id="KW-1185">Reference proteome</keyword>
<proteinExistence type="predicted"/>
<dbReference type="AlphaFoldDB" id="A0A8E2DQK9"/>
<evidence type="ECO:0008006" key="3">
    <source>
        <dbReference type="Google" id="ProtNLM"/>
    </source>
</evidence>
<dbReference type="EMBL" id="KV722349">
    <property type="protein sequence ID" value="OCH93948.1"/>
    <property type="molecule type" value="Genomic_DNA"/>
</dbReference>
<dbReference type="PANTHER" id="PTHR14097:SF8">
    <property type="entry name" value="NAD(P)-BINDING DOMAIN-CONTAINING PROTEIN"/>
    <property type="match status" value="1"/>
</dbReference>
<reference evidence="1 2" key="1">
    <citation type="submission" date="2016-07" db="EMBL/GenBank/DDBJ databases">
        <title>Draft genome of the white-rot fungus Obba rivulosa 3A-2.</title>
        <authorList>
            <consortium name="DOE Joint Genome Institute"/>
            <person name="Miettinen O."/>
            <person name="Riley R."/>
            <person name="Acob R."/>
            <person name="Barry K."/>
            <person name="Cullen D."/>
            <person name="De Vries R."/>
            <person name="Hainaut M."/>
            <person name="Hatakka A."/>
            <person name="Henrissat B."/>
            <person name="Hilden K."/>
            <person name="Kuo R."/>
            <person name="Labutti K."/>
            <person name="Lipzen A."/>
            <person name="Makela M.R."/>
            <person name="Sandor L."/>
            <person name="Spatafora J.W."/>
            <person name="Grigoriev I.V."/>
            <person name="Hibbett D.S."/>
        </authorList>
    </citation>
    <scope>NUCLEOTIDE SEQUENCE [LARGE SCALE GENOMIC DNA]</scope>
    <source>
        <strain evidence="1 2">3A-2</strain>
    </source>
</reference>
<dbReference type="Gene3D" id="3.40.50.720">
    <property type="entry name" value="NAD(P)-binding Rossmann-like Domain"/>
    <property type="match status" value="1"/>
</dbReference>
<gene>
    <name evidence="1" type="ORF">OBBRIDRAFT_832254</name>
</gene>
<name>A0A8E2DQK9_9APHY</name>